<organism evidence="1 2">
    <name type="scientific">Phascolomyces articulosus</name>
    <dbReference type="NCBI Taxonomy" id="60185"/>
    <lineage>
        <taxon>Eukaryota</taxon>
        <taxon>Fungi</taxon>
        <taxon>Fungi incertae sedis</taxon>
        <taxon>Mucoromycota</taxon>
        <taxon>Mucoromycotina</taxon>
        <taxon>Mucoromycetes</taxon>
        <taxon>Mucorales</taxon>
        <taxon>Lichtheimiaceae</taxon>
        <taxon>Phascolomyces</taxon>
    </lineage>
</organism>
<name>A0AAD5KEF2_9FUNG</name>
<proteinExistence type="predicted"/>
<dbReference type="EMBL" id="JAIXMP010000008">
    <property type="protein sequence ID" value="KAI9269099.1"/>
    <property type="molecule type" value="Genomic_DNA"/>
</dbReference>
<dbReference type="Proteomes" id="UP001209540">
    <property type="component" value="Unassembled WGS sequence"/>
</dbReference>
<reference evidence="1" key="1">
    <citation type="journal article" date="2022" name="IScience">
        <title>Evolution of zygomycete secretomes and the origins of terrestrial fungal ecologies.</title>
        <authorList>
            <person name="Chang Y."/>
            <person name="Wang Y."/>
            <person name="Mondo S."/>
            <person name="Ahrendt S."/>
            <person name="Andreopoulos W."/>
            <person name="Barry K."/>
            <person name="Beard J."/>
            <person name="Benny G.L."/>
            <person name="Blankenship S."/>
            <person name="Bonito G."/>
            <person name="Cuomo C."/>
            <person name="Desiro A."/>
            <person name="Gervers K.A."/>
            <person name="Hundley H."/>
            <person name="Kuo A."/>
            <person name="LaButti K."/>
            <person name="Lang B.F."/>
            <person name="Lipzen A."/>
            <person name="O'Donnell K."/>
            <person name="Pangilinan J."/>
            <person name="Reynolds N."/>
            <person name="Sandor L."/>
            <person name="Smith M.E."/>
            <person name="Tsang A."/>
            <person name="Grigoriev I.V."/>
            <person name="Stajich J.E."/>
            <person name="Spatafora J.W."/>
        </authorList>
    </citation>
    <scope>NUCLEOTIDE SEQUENCE</scope>
    <source>
        <strain evidence="1">RSA 2281</strain>
    </source>
</reference>
<evidence type="ECO:0000313" key="1">
    <source>
        <dbReference type="EMBL" id="KAI9269099.1"/>
    </source>
</evidence>
<dbReference type="AlphaFoldDB" id="A0AAD5KEF2"/>
<keyword evidence="2" id="KW-1185">Reference proteome</keyword>
<reference evidence="1" key="2">
    <citation type="submission" date="2023-02" db="EMBL/GenBank/DDBJ databases">
        <authorList>
            <consortium name="DOE Joint Genome Institute"/>
            <person name="Mondo S.J."/>
            <person name="Chang Y."/>
            <person name="Wang Y."/>
            <person name="Ahrendt S."/>
            <person name="Andreopoulos W."/>
            <person name="Barry K."/>
            <person name="Beard J."/>
            <person name="Benny G.L."/>
            <person name="Blankenship S."/>
            <person name="Bonito G."/>
            <person name="Cuomo C."/>
            <person name="Desiro A."/>
            <person name="Gervers K.A."/>
            <person name="Hundley H."/>
            <person name="Kuo A."/>
            <person name="LaButti K."/>
            <person name="Lang B.F."/>
            <person name="Lipzen A."/>
            <person name="O'Donnell K."/>
            <person name="Pangilinan J."/>
            <person name="Reynolds N."/>
            <person name="Sandor L."/>
            <person name="Smith M.W."/>
            <person name="Tsang A."/>
            <person name="Grigoriev I.V."/>
            <person name="Stajich J.E."/>
            <person name="Spatafora J.W."/>
        </authorList>
    </citation>
    <scope>NUCLEOTIDE SEQUENCE</scope>
    <source>
        <strain evidence="1">RSA 2281</strain>
    </source>
</reference>
<comment type="caution">
    <text evidence="1">The sequence shown here is derived from an EMBL/GenBank/DDBJ whole genome shotgun (WGS) entry which is preliminary data.</text>
</comment>
<accession>A0AAD5KEF2</accession>
<protein>
    <submittedName>
        <fullName evidence="1">Uncharacterized protein</fullName>
    </submittedName>
</protein>
<gene>
    <name evidence="1" type="ORF">BDA99DRAFT_597064</name>
</gene>
<evidence type="ECO:0000313" key="2">
    <source>
        <dbReference type="Proteomes" id="UP001209540"/>
    </source>
</evidence>
<sequence length="324" mass="36424">MNFALECNFYHPSQSLILDLTDKNWRKVFTEDDLEGRRVTSNTKKTSVGVYQYAKAVKIDDPSTEHLKVWMSRELQNIAHLFFKSRSFNIAEMPETDQQYIPFGFFNTIFVGSVVEQDMFKDGFNLIFFPCYSTETSSEANANAINSSRQLSSITAINKRKMDRRGDTIYKYGGRELGCCEVAAANDPTKMFRDCSLKMPLVSRDMLLQLTYDLSLLHNSHVIRFSITGGNASLLDINIPAEYITRVGKTDPLEFPHSDAKLVSMLLPLFTLAYNGKKIIDETVELLDSVSRPITTSTGGEHWCLPGNFLPTPSTSSGSTSPSK</sequence>